<organism evidence="8 9">
    <name type="scientific">Pseudocohnilembus persalinus</name>
    <name type="common">Ciliate</name>
    <dbReference type="NCBI Taxonomy" id="266149"/>
    <lineage>
        <taxon>Eukaryota</taxon>
        <taxon>Sar</taxon>
        <taxon>Alveolata</taxon>
        <taxon>Ciliophora</taxon>
        <taxon>Intramacronucleata</taxon>
        <taxon>Oligohymenophorea</taxon>
        <taxon>Scuticociliatia</taxon>
        <taxon>Philasterida</taxon>
        <taxon>Pseudocohnilembidae</taxon>
        <taxon>Pseudocohnilembus</taxon>
    </lineage>
</organism>
<sequence length="538" mass="61042">MQKFFSYFGLGDLDHEDKSELSLDKLLDNKIEFGKAQKRSLASVIVFWIAEGSEMIVIGILMPQLQNEWNLTSSSINLMNTIIFFGIFLGALLGGKVADNIGRRQPLLFGCLILVICSFWSVFSSTYVDFILARFICGICMGMGSPIVPSYLSEILPTSWRARAFLLVAFGFTVGELLGLFCSYFLLNSFTNGAWRLVIFISSLPALLSLPLIYYNLYESPRYFLIITNQKKKAIDILEKMYYVNNVKGEGTMTPQQISDAKQQYKLNTKEKQQLERWADKRHIEQKNQTAKYKELFSQINKPTTLQLSVVWMSLSLIFYGITIILPTIIVEYQNQYGIQKEEKTEISSQNYGVEMAYYSLTILAEIPSIVFVYYFVENPQIGRKNIIQFGLLGCVGFLLLSFLMQNIGISFYFFLALARFCIMCVLNVMYPFTAEIYRTSLRVTGLSFGNSIARIGGMSITWISALGFYLFGVFGPMLMFAIFAAISTIAAFMIPVDTTNQQLDSYQELVNLSSNKITPSINNHANTPLIEAKQLYH</sequence>
<keyword evidence="5 6" id="KW-0472">Membrane</keyword>
<keyword evidence="4 6" id="KW-1133">Transmembrane helix</keyword>
<evidence type="ECO:0000259" key="7">
    <source>
        <dbReference type="PROSITE" id="PS50850"/>
    </source>
</evidence>
<dbReference type="EMBL" id="LDAU01000105">
    <property type="protein sequence ID" value="KRX05640.1"/>
    <property type="molecule type" value="Genomic_DNA"/>
</dbReference>
<feature type="transmembrane region" description="Helical" evidence="6">
    <location>
        <begin position="131"/>
        <end position="152"/>
    </location>
</feature>
<feature type="transmembrane region" description="Helical" evidence="6">
    <location>
        <begin position="74"/>
        <end position="95"/>
    </location>
</feature>
<name>A0A0V0QUK9_PSEPJ</name>
<dbReference type="Gene3D" id="1.20.1250.20">
    <property type="entry name" value="MFS general substrate transporter like domains"/>
    <property type="match status" value="1"/>
</dbReference>
<evidence type="ECO:0000256" key="2">
    <source>
        <dbReference type="ARBA" id="ARBA00022448"/>
    </source>
</evidence>
<dbReference type="PANTHER" id="PTHR23511:SF5">
    <property type="entry name" value="MAJOR FACILITATOR-TYPE TRANSPORTER HXNZ-RELATED"/>
    <property type="match status" value="1"/>
</dbReference>
<dbReference type="PROSITE" id="PS00217">
    <property type="entry name" value="SUGAR_TRANSPORT_2"/>
    <property type="match status" value="1"/>
</dbReference>
<feature type="transmembrane region" description="Helical" evidence="6">
    <location>
        <begin position="452"/>
        <end position="472"/>
    </location>
</feature>
<comment type="subcellular location">
    <subcellularLocation>
        <location evidence="1">Membrane</location>
        <topology evidence="1">Multi-pass membrane protein</topology>
    </subcellularLocation>
</comment>
<dbReference type="GO" id="GO:0016020">
    <property type="term" value="C:membrane"/>
    <property type="evidence" value="ECO:0007669"/>
    <property type="project" value="UniProtKB-SubCell"/>
</dbReference>
<dbReference type="PROSITE" id="PS00216">
    <property type="entry name" value="SUGAR_TRANSPORT_1"/>
    <property type="match status" value="1"/>
</dbReference>
<keyword evidence="2" id="KW-0813">Transport</keyword>
<dbReference type="AlphaFoldDB" id="A0A0V0QUK9"/>
<dbReference type="InterPro" id="IPR036259">
    <property type="entry name" value="MFS_trans_sf"/>
</dbReference>
<evidence type="ECO:0000256" key="6">
    <source>
        <dbReference type="SAM" id="Phobius"/>
    </source>
</evidence>
<keyword evidence="3 6" id="KW-0812">Transmembrane</keyword>
<dbReference type="SUPFAM" id="SSF103473">
    <property type="entry name" value="MFS general substrate transporter"/>
    <property type="match status" value="1"/>
</dbReference>
<dbReference type="Pfam" id="PF07690">
    <property type="entry name" value="MFS_1"/>
    <property type="match status" value="1"/>
</dbReference>
<evidence type="ECO:0000313" key="9">
    <source>
        <dbReference type="Proteomes" id="UP000054937"/>
    </source>
</evidence>
<dbReference type="OMA" id="PTWIGVC"/>
<feature type="transmembrane region" description="Helical" evidence="6">
    <location>
        <begin position="387"/>
        <end position="404"/>
    </location>
</feature>
<dbReference type="GO" id="GO:0022857">
    <property type="term" value="F:transmembrane transporter activity"/>
    <property type="evidence" value="ECO:0007669"/>
    <property type="project" value="InterPro"/>
</dbReference>
<dbReference type="CDD" id="cd17316">
    <property type="entry name" value="MFS_SV2_like"/>
    <property type="match status" value="1"/>
</dbReference>
<proteinExistence type="predicted"/>
<evidence type="ECO:0000256" key="4">
    <source>
        <dbReference type="ARBA" id="ARBA00022989"/>
    </source>
</evidence>
<accession>A0A0V0QUK9</accession>
<dbReference type="InterPro" id="IPR020846">
    <property type="entry name" value="MFS_dom"/>
</dbReference>
<dbReference type="InParanoid" id="A0A0V0QUK9"/>
<protein>
    <submittedName>
        <fullName evidence="8">Major facilitator superfamily domain, general substrate transporter</fullName>
    </submittedName>
</protein>
<dbReference type="OrthoDB" id="4139357at2759"/>
<evidence type="ECO:0000256" key="1">
    <source>
        <dbReference type="ARBA" id="ARBA00004141"/>
    </source>
</evidence>
<evidence type="ECO:0000313" key="8">
    <source>
        <dbReference type="EMBL" id="KRX05640.1"/>
    </source>
</evidence>
<feature type="transmembrane region" description="Helical" evidence="6">
    <location>
        <begin position="478"/>
        <end position="497"/>
    </location>
</feature>
<feature type="transmembrane region" description="Helical" evidence="6">
    <location>
        <begin position="410"/>
        <end position="431"/>
    </location>
</feature>
<dbReference type="Proteomes" id="UP000054937">
    <property type="component" value="Unassembled WGS sequence"/>
</dbReference>
<dbReference type="InterPro" id="IPR011701">
    <property type="entry name" value="MFS"/>
</dbReference>
<evidence type="ECO:0000256" key="5">
    <source>
        <dbReference type="ARBA" id="ARBA00023136"/>
    </source>
</evidence>
<reference evidence="8 9" key="1">
    <citation type="journal article" date="2015" name="Sci. Rep.">
        <title>Genome of the facultative scuticociliatosis pathogen Pseudocohnilembus persalinus provides insight into its virulence through horizontal gene transfer.</title>
        <authorList>
            <person name="Xiong J."/>
            <person name="Wang G."/>
            <person name="Cheng J."/>
            <person name="Tian M."/>
            <person name="Pan X."/>
            <person name="Warren A."/>
            <person name="Jiang C."/>
            <person name="Yuan D."/>
            <person name="Miao W."/>
        </authorList>
    </citation>
    <scope>NUCLEOTIDE SEQUENCE [LARGE SCALE GENOMIC DNA]</scope>
    <source>
        <strain evidence="8">36N120E</strain>
    </source>
</reference>
<feature type="transmembrane region" description="Helical" evidence="6">
    <location>
        <begin position="193"/>
        <end position="215"/>
    </location>
</feature>
<dbReference type="PROSITE" id="PS50850">
    <property type="entry name" value="MFS"/>
    <property type="match status" value="1"/>
</dbReference>
<dbReference type="PANTHER" id="PTHR23511">
    <property type="entry name" value="SYNAPTIC VESICLE GLYCOPROTEIN 2"/>
    <property type="match status" value="1"/>
</dbReference>
<comment type="caution">
    <text evidence="8">The sequence shown here is derived from an EMBL/GenBank/DDBJ whole genome shotgun (WGS) entry which is preliminary data.</text>
</comment>
<gene>
    <name evidence="8" type="ORF">PPERSA_09780</name>
</gene>
<evidence type="ECO:0000256" key="3">
    <source>
        <dbReference type="ARBA" id="ARBA00022692"/>
    </source>
</evidence>
<feature type="transmembrane region" description="Helical" evidence="6">
    <location>
        <begin position="107"/>
        <end position="125"/>
    </location>
</feature>
<feature type="domain" description="Major facilitator superfamily (MFS) profile" evidence="7">
    <location>
        <begin position="40"/>
        <end position="500"/>
    </location>
</feature>
<feature type="transmembrane region" description="Helical" evidence="6">
    <location>
        <begin position="40"/>
        <end position="62"/>
    </location>
</feature>
<feature type="transmembrane region" description="Helical" evidence="6">
    <location>
        <begin position="310"/>
        <end position="330"/>
    </location>
</feature>
<dbReference type="InterPro" id="IPR005829">
    <property type="entry name" value="Sugar_transporter_CS"/>
</dbReference>
<keyword evidence="9" id="KW-1185">Reference proteome</keyword>
<feature type="transmembrane region" description="Helical" evidence="6">
    <location>
        <begin position="356"/>
        <end position="375"/>
    </location>
</feature>
<feature type="transmembrane region" description="Helical" evidence="6">
    <location>
        <begin position="164"/>
        <end position="187"/>
    </location>
</feature>